<dbReference type="Proteomes" id="UP001396334">
    <property type="component" value="Unassembled WGS sequence"/>
</dbReference>
<keyword evidence="3" id="KW-1185">Reference proteome</keyword>
<evidence type="ECO:0000313" key="3">
    <source>
        <dbReference type="Proteomes" id="UP001396334"/>
    </source>
</evidence>
<proteinExistence type="predicted"/>
<evidence type="ECO:0000313" key="2">
    <source>
        <dbReference type="EMBL" id="KAK8973324.1"/>
    </source>
</evidence>
<organism evidence="2 3">
    <name type="scientific">Hibiscus sabdariffa</name>
    <name type="common">roselle</name>
    <dbReference type="NCBI Taxonomy" id="183260"/>
    <lineage>
        <taxon>Eukaryota</taxon>
        <taxon>Viridiplantae</taxon>
        <taxon>Streptophyta</taxon>
        <taxon>Embryophyta</taxon>
        <taxon>Tracheophyta</taxon>
        <taxon>Spermatophyta</taxon>
        <taxon>Magnoliopsida</taxon>
        <taxon>eudicotyledons</taxon>
        <taxon>Gunneridae</taxon>
        <taxon>Pentapetalae</taxon>
        <taxon>rosids</taxon>
        <taxon>malvids</taxon>
        <taxon>Malvales</taxon>
        <taxon>Malvaceae</taxon>
        <taxon>Malvoideae</taxon>
        <taxon>Hibiscus</taxon>
    </lineage>
</organism>
<evidence type="ECO:0000256" key="1">
    <source>
        <dbReference type="SAM" id="MobiDB-lite"/>
    </source>
</evidence>
<sequence>MSGFGKHSGPASAPKSGNPFQFQRPPPPSTTPPIRPSRLNEAVDRLAEVCFSFFELLSSVIGDMGPLTPDETPRRWDDDKIPLKDYDAQATCCRIIYCSAKF</sequence>
<feature type="compositionally biased region" description="Pro residues" evidence="1">
    <location>
        <begin position="24"/>
        <end position="35"/>
    </location>
</feature>
<reference evidence="2 3" key="1">
    <citation type="journal article" date="2024" name="G3 (Bethesda)">
        <title>Genome assembly of Hibiscus sabdariffa L. provides insights into metabolisms of medicinal natural products.</title>
        <authorList>
            <person name="Kim T."/>
        </authorList>
    </citation>
    <scope>NUCLEOTIDE SEQUENCE [LARGE SCALE GENOMIC DNA]</scope>
    <source>
        <strain evidence="2">TK-2024</strain>
        <tissue evidence="2">Old leaves</tissue>
    </source>
</reference>
<protein>
    <submittedName>
        <fullName evidence="2">Uncharacterized protein</fullName>
    </submittedName>
</protein>
<accession>A0ABR2NAZ1</accession>
<comment type="caution">
    <text evidence="2">The sequence shown here is derived from an EMBL/GenBank/DDBJ whole genome shotgun (WGS) entry which is preliminary data.</text>
</comment>
<name>A0ABR2NAZ1_9ROSI</name>
<feature type="region of interest" description="Disordered" evidence="1">
    <location>
        <begin position="1"/>
        <end position="38"/>
    </location>
</feature>
<dbReference type="EMBL" id="JBBPBN010000187">
    <property type="protein sequence ID" value="KAK8973324.1"/>
    <property type="molecule type" value="Genomic_DNA"/>
</dbReference>
<gene>
    <name evidence="2" type="ORF">V6N11_069194</name>
</gene>